<feature type="compositionally biased region" description="Basic and acidic residues" evidence="1">
    <location>
        <begin position="177"/>
        <end position="190"/>
    </location>
</feature>
<comment type="caution">
    <text evidence="3">The sequence shown here is derived from an EMBL/GenBank/DDBJ whole genome shotgun (WGS) entry which is preliminary data.</text>
</comment>
<dbReference type="Gene3D" id="2.170.16.10">
    <property type="entry name" value="Hedgehog/Intein (Hint) domain"/>
    <property type="match status" value="1"/>
</dbReference>
<name>A0A7W7M0P3_9ACTN</name>
<feature type="region of interest" description="Disordered" evidence="1">
    <location>
        <begin position="119"/>
        <end position="198"/>
    </location>
</feature>
<dbReference type="InterPro" id="IPR036844">
    <property type="entry name" value="Hint_dom_sf"/>
</dbReference>
<keyword evidence="4" id="KW-1185">Reference proteome</keyword>
<protein>
    <recommendedName>
        <fullName evidence="2">Hint domain-containing protein</fullName>
    </recommendedName>
</protein>
<dbReference type="EMBL" id="JACHJI010000006">
    <property type="protein sequence ID" value="MBB4899699.1"/>
    <property type="molecule type" value="Genomic_DNA"/>
</dbReference>
<accession>A0A7W7M0P3</accession>
<evidence type="ECO:0000259" key="2">
    <source>
        <dbReference type="SMART" id="SM00306"/>
    </source>
</evidence>
<dbReference type="SUPFAM" id="SSF51294">
    <property type="entry name" value="Hedgehog/intein (Hint) domain"/>
    <property type="match status" value="1"/>
</dbReference>
<gene>
    <name evidence="3" type="ORF">FHS37_003760</name>
</gene>
<dbReference type="Proteomes" id="UP000579523">
    <property type="component" value="Unassembled WGS sequence"/>
</dbReference>
<feature type="domain" description="Hint" evidence="2">
    <location>
        <begin position="164"/>
        <end position="269"/>
    </location>
</feature>
<dbReference type="SMART" id="SM00306">
    <property type="entry name" value="HintN"/>
    <property type="match status" value="1"/>
</dbReference>
<dbReference type="InterPro" id="IPR003587">
    <property type="entry name" value="Hint_dom_N"/>
</dbReference>
<evidence type="ECO:0000256" key="1">
    <source>
        <dbReference type="SAM" id="MobiDB-lite"/>
    </source>
</evidence>
<sequence>MPSVSKKDVERARWLKKQSKTDMVMHVAKEAVKEASGYNDIVGCLNGSVGTCAMIALEAAVPFAGKAKRLLKALEKAWSAYRKWEDEVRWATGIIRRADEDAKAMAKYTEDTAEWRKQADAAKAAEKARADEAEATAARKADGDGDGDGDGGDGTQSAGESCRVNSFTPETPVLTADGRKKPIKDIRPGDKAVATDPETGKTAVKEVTALIIGKGAKNLVEITVDTDGEKGKETAKTTATDGHPFWVPELRKWVRATDLESGDWLKTGAGTRVQVSAVERWTQQATVYNLTVADIHTYYVVTGGASALVHNCGVDIKDATDLDLSAAALRPIPPKKNKAWNPKFHMHEAGRALQKHTDPVKRSPGHVAKYEPFLHGGNRLNDFSVLNRGGAELLGELLGNPNARRVFEPASAFYGGIHLNILDDVTGRGARWSMRGGQVQFAGWL</sequence>
<reference evidence="3 4" key="1">
    <citation type="submission" date="2020-08" db="EMBL/GenBank/DDBJ databases">
        <title>Genomic Encyclopedia of Type Strains, Phase III (KMG-III): the genomes of soil and plant-associated and newly described type strains.</title>
        <authorList>
            <person name="Whitman W."/>
        </authorList>
    </citation>
    <scope>NUCLEOTIDE SEQUENCE [LARGE SCALE GENOMIC DNA]</scope>
    <source>
        <strain evidence="3 4">CECT 3273</strain>
    </source>
</reference>
<dbReference type="CDD" id="cd00081">
    <property type="entry name" value="Hint"/>
    <property type="match status" value="1"/>
</dbReference>
<feature type="compositionally biased region" description="Polar residues" evidence="1">
    <location>
        <begin position="155"/>
        <end position="169"/>
    </location>
</feature>
<proteinExistence type="predicted"/>
<evidence type="ECO:0000313" key="4">
    <source>
        <dbReference type="Proteomes" id="UP000579523"/>
    </source>
</evidence>
<feature type="compositionally biased region" description="Basic and acidic residues" evidence="1">
    <location>
        <begin position="119"/>
        <end position="143"/>
    </location>
</feature>
<dbReference type="AlphaFoldDB" id="A0A7W7M0P3"/>
<dbReference type="PROSITE" id="PS50818">
    <property type="entry name" value="INTEIN_C_TER"/>
    <property type="match status" value="1"/>
</dbReference>
<dbReference type="Pfam" id="PF07591">
    <property type="entry name" value="PT-HINT"/>
    <property type="match status" value="1"/>
</dbReference>
<dbReference type="InterPro" id="IPR030934">
    <property type="entry name" value="Intein_C"/>
</dbReference>
<dbReference type="RefSeq" id="WP_229889745.1">
    <property type="nucleotide sequence ID" value="NZ_BMTK01000002.1"/>
</dbReference>
<organism evidence="3 4">
    <name type="scientific">Streptomyces griseomycini</name>
    <dbReference type="NCBI Taxonomy" id="66895"/>
    <lineage>
        <taxon>Bacteria</taxon>
        <taxon>Bacillati</taxon>
        <taxon>Actinomycetota</taxon>
        <taxon>Actinomycetes</taxon>
        <taxon>Kitasatosporales</taxon>
        <taxon>Streptomycetaceae</taxon>
        <taxon>Streptomyces</taxon>
    </lineage>
</organism>
<evidence type="ECO:0000313" key="3">
    <source>
        <dbReference type="EMBL" id="MBB4899699.1"/>
    </source>
</evidence>